<dbReference type="RefSeq" id="XP_018073295.1">
    <property type="nucleotide sequence ID" value="XM_018222432.1"/>
</dbReference>
<evidence type="ECO:0000313" key="1">
    <source>
        <dbReference type="EMBL" id="KUJ18940.1"/>
    </source>
</evidence>
<evidence type="ECO:0000313" key="2">
    <source>
        <dbReference type="Proteomes" id="UP000070700"/>
    </source>
</evidence>
<keyword evidence="2" id="KW-1185">Reference proteome</keyword>
<accession>A0A194XFH3</accession>
<sequence>MSLIRSSSRAHPLYQKISQSVLPSGQAFELETTAASFHSLTPLEQVLQISNTNFQARKAGFTIDTFSTFWYNTTTDFYINEWNTSIFVPNARGLVFPNHSETSPEGIFSYTQAVLAIELQDGVAWDWNFTLFKDITIVSSTKDLSWCAKPQLNGPPLTGWNTSMTNLQGSFGKDEGTSKCTIDFFEFFSPLEVIQQTSE</sequence>
<protein>
    <submittedName>
        <fullName evidence="1">Uncharacterized protein</fullName>
    </submittedName>
</protein>
<dbReference type="Proteomes" id="UP000070700">
    <property type="component" value="Unassembled WGS sequence"/>
</dbReference>
<reference evidence="1 2" key="1">
    <citation type="submission" date="2015-10" db="EMBL/GenBank/DDBJ databases">
        <title>Full genome of DAOMC 229536 Phialocephala scopiformis, a fungal endophyte of spruce producing the potent anti-insectan compound rugulosin.</title>
        <authorList>
            <consortium name="DOE Joint Genome Institute"/>
            <person name="Walker A.K."/>
            <person name="Frasz S.L."/>
            <person name="Seifert K.A."/>
            <person name="Miller J.D."/>
            <person name="Mondo S.J."/>
            <person name="Labutti K."/>
            <person name="Lipzen A."/>
            <person name="Dockter R."/>
            <person name="Kennedy M."/>
            <person name="Grigoriev I.V."/>
            <person name="Spatafora J.W."/>
        </authorList>
    </citation>
    <scope>NUCLEOTIDE SEQUENCE [LARGE SCALE GENOMIC DNA]</scope>
    <source>
        <strain evidence="1 2">CBS 120377</strain>
    </source>
</reference>
<proteinExistence type="predicted"/>
<name>A0A194XFH3_MOLSC</name>
<organism evidence="1 2">
    <name type="scientific">Mollisia scopiformis</name>
    <name type="common">Conifer needle endophyte fungus</name>
    <name type="synonym">Phialocephala scopiformis</name>
    <dbReference type="NCBI Taxonomy" id="149040"/>
    <lineage>
        <taxon>Eukaryota</taxon>
        <taxon>Fungi</taxon>
        <taxon>Dikarya</taxon>
        <taxon>Ascomycota</taxon>
        <taxon>Pezizomycotina</taxon>
        <taxon>Leotiomycetes</taxon>
        <taxon>Helotiales</taxon>
        <taxon>Mollisiaceae</taxon>
        <taxon>Mollisia</taxon>
    </lineage>
</organism>
<dbReference type="GeneID" id="28832158"/>
<dbReference type="AlphaFoldDB" id="A0A194XFH3"/>
<dbReference type="InParanoid" id="A0A194XFH3"/>
<dbReference type="EMBL" id="KQ947412">
    <property type="protein sequence ID" value="KUJ18940.1"/>
    <property type="molecule type" value="Genomic_DNA"/>
</dbReference>
<gene>
    <name evidence="1" type="ORF">LY89DRAFT_780910</name>
</gene>
<dbReference type="KEGG" id="psco:LY89DRAFT_780910"/>